<evidence type="ECO:0000313" key="1">
    <source>
        <dbReference type="EMBL" id="PME31628.1"/>
    </source>
</evidence>
<comment type="caution">
    <text evidence="3">The sequence shown here is derived from an EMBL/GenBank/DDBJ whole genome shotgun (WGS) entry which is preliminary data.</text>
</comment>
<dbReference type="AlphaFoldDB" id="A0A2J6UH29"/>
<reference evidence="4 5" key="1">
    <citation type="submission" date="2016-07" db="EMBL/GenBank/DDBJ databases">
        <title>Nontailed viruses are major unrecognized killers of bacteria in the ocean.</title>
        <authorList>
            <person name="Kauffman K."/>
            <person name="Hussain F."/>
            <person name="Yang J."/>
            <person name="Arevalo P."/>
            <person name="Brown J."/>
            <person name="Cutler M."/>
            <person name="Kelly L."/>
            <person name="Polz M.F."/>
        </authorList>
    </citation>
    <scope>NUCLEOTIDE SEQUENCE [LARGE SCALE GENOMIC DNA]</scope>
    <source>
        <strain evidence="5">10N.261.48.A1</strain>
        <strain evidence="4">10N.261.52.F7</strain>
    </source>
</reference>
<dbReference type="Proteomes" id="UP000239763">
    <property type="component" value="Unassembled WGS sequence"/>
</dbReference>
<name>A0A2J6UH29_9VIBR</name>
<reference evidence="3 6" key="3">
    <citation type="journal article" date="2018" name="Nature">
        <title>A major lineage of non-tailed dsDNA viruses as unrecognized killers of marine bacteria.</title>
        <authorList>
            <person name="Kauffman K.M."/>
            <person name="Hussain F.A."/>
            <person name="Yang J."/>
            <person name="Arevalo P."/>
            <person name="Brown J.M."/>
            <person name="Chang W.K."/>
            <person name="VanInsberghe D."/>
            <person name="Elsherbini J."/>
            <person name="Sharma R.S."/>
            <person name="Cutler M.B."/>
            <person name="Kelly L."/>
            <person name="Polz M.F."/>
        </authorList>
    </citation>
    <scope>NUCLEOTIDE SEQUENCE</scope>
    <source>
        <strain evidence="3">10N.261.48.A1</strain>
        <strain evidence="2">10N.261.52.F7</strain>
        <strain evidence="1 6">10N.286.55.E1</strain>
    </source>
</reference>
<protein>
    <recommendedName>
        <fullName evidence="7">Type III secretion protein</fullName>
    </recommendedName>
</protein>
<dbReference type="EMBL" id="MCZJ01000009">
    <property type="protein sequence ID" value="PMM60708.1"/>
    <property type="molecule type" value="Genomic_DNA"/>
</dbReference>
<dbReference type="GeneID" id="69652512"/>
<dbReference type="InterPro" id="IPR009371">
    <property type="entry name" value="T3SS_HrpF"/>
</dbReference>
<organism evidence="3 5">
    <name type="scientific">Vibrio lentus</name>
    <dbReference type="NCBI Taxonomy" id="136468"/>
    <lineage>
        <taxon>Bacteria</taxon>
        <taxon>Pseudomonadati</taxon>
        <taxon>Pseudomonadota</taxon>
        <taxon>Gammaproteobacteria</taxon>
        <taxon>Vibrionales</taxon>
        <taxon>Vibrionaceae</taxon>
        <taxon>Vibrio</taxon>
    </lineage>
</organism>
<evidence type="ECO:0000313" key="5">
    <source>
        <dbReference type="Proteomes" id="UP000235554"/>
    </source>
</evidence>
<dbReference type="Pfam" id="PF06266">
    <property type="entry name" value="HrpF"/>
    <property type="match status" value="1"/>
</dbReference>
<evidence type="ECO:0000313" key="3">
    <source>
        <dbReference type="EMBL" id="PMM60708.1"/>
    </source>
</evidence>
<sequence length="76" mass="8649">MSEINIDSMKNAFINNRNEMYANSLKLESGRITSSSVQDWHAFNNSLKMMSILNWAMGKEISVTHSLSRAVINEIK</sequence>
<evidence type="ECO:0000313" key="6">
    <source>
        <dbReference type="Proteomes" id="UP000239763"/>
    </source>
</evidence>
<reference evidence="3" key="2">
    <citation type="submission" date="2016-07" db="EMBL/GenBank/DDBJ databases">
        <authorList>
            <person name="Kauffman K."/>
            <person name="Arevalo P."/>
            <person name="Polz M.F."/>
        </authorList>
    </citation>
    <scope>NUCLEOTIDE SEQUENCE</scope>
    <source>
        <strain evidence="3">10N.261.48.A1</strain>
        <strain evidence="2">10N.261.52.F7</strain>
        <strain evidence="1">10N.286.55.E1</strain>
    </source>
</reference>
<dbReference type="RefSeq" id="WP_099167376.1">
    <property type="nucleotide sequence ID" value="NZ_CAWQOO010000665.1"/>
</dbReference>
<evidence type="ECO:0000313" key="4">
    <source>
        <dbReference type="Proteomes" id="UP000235385"/>
    </source>
</evidence>
<dbReference type="Proteomes" id="UP000235554">
    <property type="component" value="Unassembled WGS sequence"/>
</dbReference>
<proteinExistence type="predicted"/>
<dbReference type="EMBL" id="MCXM01000046">
    <property type="protein sequence ID" value="PMK41938.1"/>
    <property type="molecule type" value="Genomic_DNA"/>
</dbReference>
<dbReference type="EMBL" id="MCSB01000004">
    <property type="protein sequence ID" value="PME31628.1"/>
    <property type="molecule type" value="Genomic_DNA"/>
</dbReference>
<gene>
    <name evidence="3" type="ORF">BCT50_21885</name>
    <name evidence="2" type="ORF">BCT99_06950</name>
    <name evidence="1" type="ORF">BCV38_16215</name>
</gene>
<evidence type="ECO:0008006" key="7">
    <source>
        <dbReference type="Google" id="ProtNLM"/>
    </source>
</evidence>
<accession>A0A2J6UH29</accession>
<keyword evidence="6" id="KW-1185">Reference proteome</keyword>
<evidence type="ECO:0000313" key="2">
    <source>
        <dbReference type="EMBL" id="PMK41938.1"/>
    </source>
</evidence>